<evidence type="ECO:0000313" key="2">
    <source>
        <dbReference type="EnsemblMetazoa" id="AMIN005350-PA"/>
    </source>
</evidence>
<protein>
    <submittedName>
        <fullName evidence="2">Uncharacterized protein</fullName>
    </submittedName>
</protein>
<feature type="region of interest" description="Disordered" evidence="1">
    <location>
        <begin position="1"/>
        <end position="69"/>
    </location>
</feature>
<feature type="compositionally biased region" description="Polar residues" evidence="1">
    <location>
        <begin position="60"/>
        <end position="69"/>
    </location>
</feature>
<feature type="compositionally biased region" description="Basic residues" evidence="1">
    <location>
        <begin position="21"/>
        <end position="32"/>
    </location>
</feature>
<name>A0A182W4T7_9DIPT</name>
<proteinExistence type="predicted"/>
<dbReference type="Proteomes" id="UP000075920">
    <property type="component" value="Unassembled WGS sequence"/>
</dbReference>
<feature type="compositionally biased region" description="Polar residues" evidence="1">
    <location>
        <begin position="1"/>
        <end position="14"/>
    </location>
</feature>
<dbReference type="VEuPathDB" id="VectorBase:AMIN005350"/>
<organism evidence="2 3">
    <name type="scientific">Anopheles minimus</name>
    <dbReference type="NCBI Taxonomy" id="112268"/>
    <lineage>
        <taxon>Eukaryota</taxon>
        <taxon>Metazoa</taxon>
        <taxon>Ecdysozoa</taxon>
        <taxon>Arthropoda</taxon>
        <taxon>Hexapoda</taxon>
        <taxon>Insecta</taxon>
        <taxon>Pterygota</taxon>
        <taxon>Neoptera</taxon>
        <taxon>Endopterygota</taxon>
        <taxon>Diptera</taxon>
        <taxon>Nematocera</taxon>
        <taxon>Culicoidea</taxon>
        <taxon>Culicidae</taxon>
        <taxon>Anophelinae</taxon>
        <taxon>Anopheles</taxon>
    </lineage>
</organism>
<sequence>MITPPVTSTVSGSEEGQAGGVRKKRGRVRKRRSAEEPARSRTLFIPATSAKARQHKRRTVNNASTPRLQ</sequence>
<reference evidence="3" key="1">
    <citation type="submission" date="2013-03" db="EMBL/GenBank/DDBJ databases">
        <title>The Genome Sequence of Anopheles minimus MINIMUS1.</title>
        <authorList>
            <consortium name="The Broad Institute Genomics Platform"/>
            <person name="Neafsey D.E."/>
            <person name="Walton C."/>
            <person name="Walker B."/>
            <person name="Young S.K."/>
            <person name="Zeng Q."/>
            <person name="Gargeya S."/>
            <person name="Fitzgerald M."/>
            <person name="Haas B."/>
            <person name="Abouelleil A."/>
            <person name="Allen A.W."/>
            <person name="Alvarado L."/>
            <person name="Arachchi H.M."/>
            <person name="Berlin A.M."/>
            <person name="Chapman S.B."/>
            <person name="Gainer-Dewar J."/>
            <person name="Goldberg J."/>
            <person name="Griggs A."/>
            <person name="Gujja S."/>
            <person name="Hansen M."/>
            <person name="Howarth C."/>
            <person name="Imamovic A."/>
            <person name="Ireland A."/>
            <person name="Larimer J."/>
            <person name="McCowan C."/>
            <person name="Murphy C."/>
            <person name="Pearson M."/>
            <person name="Poon T.W."/>
            <person name="Priest M."/>
            <person name="Roberts A."/>
            <person name="Saif S."/>
            <person name="Shea T."/>
            <person name="Sisk P."/>
            <person name="Sykes S."/>
            <person name="Wortman J."/>
            <person name="Nusbaum C."/>
            <person name="Birren B."/>
        </authorList>
    </citation>
    <scope>NUCLEOTIDE SEQUENCE [LARGE SCALE GENOMIC DNA]</scope>
    <source>
        <strain evidence="3">MINIMUS1</strain>
    </source>
</reference>
<evidence type="ECO:0000313" key="3">
    <source>
        <dbReference type="Proteomes" id="UP000075920"/>
    </source>
</evidence>
<evidence type="ECO:0000256" key="1">
    <source>
        <dbReference type="SAM" id="MobiDB-lite"/>
    </source>
</evidence>
<dbReference type="EnsemblMetazoa" id="AMIN005350-RA">
    <property type="protein sequence ID" value="AMIN005350-PA"/>
    <property type="gene ID" value="AMIN005350"/>
</dbReference>
<accession>A0A182W4T7</accession>
<reference evidence="2" key="2">
    <citation type="submission" date="2020-05" db="UniProtKB">
        <authorList>
            <consortium name="EnsemblMetazoa"/>
        </authorList>
    </citation>
    <scope>IDENTIFICATION</scope>
    <source>
        <strain evidence="2">MINIMUS1</strain>
    </source>
</reference>
<dbReference type="AlphaFoldDB" id="A0A182W4T7"/>
<keyword evidence="3" id="KW-1185">Reference proteome</keyword>